<dbReference type="InterPro" id="IPR010732">
    <property type="entry name" value="T6SS_TssG-like"/>
</dbReference>
<dbReference type="Proteomes" id="UP000005801">
    <property type="component" value="Unassembled WGS sequence"/>
</dbReference>
<dbReference type="PANTHER" id="PTHR35564:SF3">
    <property type="entry name" value="TYPE VI SECRETION SYSTEM BASEPLATE SUBUNIT TSSG"/>
    <property type="match status" value="1"/>
</dbReference>
<dbReference type="RefSeq" id="WP_006974383.1">
    <property type="nucleotide sequence ID" value="NZ_ABCS01000065.1"/>
</dbReference>
<gene>
    <name evidence="1" type="ORF">PPSIR1_23739</name>
</gene>
<evidence type="ECO:0008006" key="3">
    <source>
        <dbReference type="Google" id="ProtNLM"/>
    </source>
</evidence>
<sequence length="359" mass="39676">MTDNAPQNGADPAWLDRLLDQPRAFDPFVVARLLEGLHPEAPKVGGDGPYDEEALRFRHSRSLAFKPGDIHEVERQEDGRKVEDGRAEAFDLTLNIVGLIGTSSPLPTYLASEAAVHDEEGQTKADFFDLFHHRMHSLLYRSLDKFDWASAHQEEGDIWAYRLLALLGVDSYDGPPLQYIRPLDLLRIAPLMASPARTAKTLELAIMEILAHELDGATVEVKQFKGEWAEMDQDHKVQLAVENSNLGISAVIGDMCIHRAGKARVVVGPLDQAGLKRFLSGGTAFQAVRELLDLLAFELVDFELELILAKDARTGTILGVSKIGDDAWLESGDDEAKTEETRMIVSLSEALDMVKEGQV</sequence>
<dbReference type="AlphaFoldDB" id="A6GCE2"/>
<dbReference type="eggNOG" id="COG3520">
    <property type="taxonomic scope" value="Bacteria"/>
</dbReference>
<reference evidence="1 2" key="1">
    <citation type="submission" date="2007-06" db="EMBL/GenBank/DDBJ databases">
        <authorList>
            <person name="Shimkets L."/>
            <person name="Ferriera S."/>
            <person name="Johnson J."/>
            <person name="Kravitz S."/>
            <person name="Beeson K."/>
            <person name="Sutton G."/>
            <person name="Rogers Y.-H."/>
            <person name="Friedman R."/>
            <person name="Frazier M."/>
            <person name="Venter J.C."/>
        </authorList>
    </citation>
    <scope>NUCLEOTIDE SEQUENCE [LARGE SCALE GENOMIC DNA]</scope>
    <source>
        <strain evidence="1 2">SIR-1</strain>
    </source>
</reference>
<dbReference type="Pfam" id="PF06996">
    <property type="entry name" value="T6SS_TssG"/>
    <property type="match status" value="1"/>
</dbReference>
<accession>A6GCE2</accession>
<organism evidence="1 2">
    <name type="scientific">Plesiocystis pacifica SIR-1</name>
    <dbReference type="NCBI Taxonomy" id="391625"/>
    <lineage>
        <taxon>Bacteria</taxon>
        <taxon>Pseudomonadati</taxon>
        <taxon>Myxococcota</taxon>
        <taxon>Polyangia</taxon>
        <taxon>Nannocystales</taxon>
        <taxon>Nannocystaceae</taxon>
        <taxon>Plesiocystis</taxon>
    </lineage>
</organism>
<dbReference type="NCBIfam" id="TIGR03347">
    <property type="entry name" value="VI_chp_1"/>
    <property type="match status" value="1"/>
</dbReference>
<comment type="caution">
    <text evidence="1">The sequence shown here is derived from an EMBL/GenBank/DDBJ whole genome shotgun (WGS) entry which is preliminary data.</text>
</comment>
<protein>
    <recommendedName>
        <fullName evidence="3">Type VI secretion system baseplate subunit TssG</fullName>
    </recommendedName>
</protein>
<dbReference type="EMBL" id="ABCS01000065">
    <property type="protein sequence ID" value="EDM76399.1"/>
    <property type="molecule type" value="Genomic_DNA"/>
</dbReference>
<dbReference type="PANTHER" id="PTHR35564">
    <property type="match status" value="1"/>
</dbReference>
<evidence type="ECO:0000313" key="1">
    <source>
        <dbReference type="EMBL" id="EDM76399.1"/>
    </source>
</evidence>
<evidence type="ECO:0000313" key="2">
    <source>
        <dbReference type="Proteomes" id="UP000005801"/>
    </source>
</evidence>
<keyword evidence="2" id="KW-1185">Reference proteome</keyword>
<dbReference type="OrthoDB" id="1523296at2"/>
<dbReference type="STRING" id="391625.PPSIR1_23739"/>
<proteinExistence type="predicted"/>
<name>A6GCE2_9BACT</name>